<evidence type="ECO:0000256" key="6">
    <source>
        <dbReference type="SAM" id="MobiDB-lite"/>
    </source>
</evidence>
<accession>A0ABP9DPY3</accession>
<gene>
    <name evidence="8" type="ORF">GCM10023331_34410</name>
</gene>
<proteinExistence type="predicted"/>
<sequence length="101" mass="11146">MVSLGSIIATILWIGGAVLFSWYVDNFGSYDSTYGSFAAIIILMLWLYLTAYIILLGAEINSEMEHQTYTDTTVGEDKPMGERGAYHADTVPGKNKDKKKG</sequence>
<keyword evidence="2" id="KW-1003">Cell membrane</keyword>
<keyword evidence="4 7" id="KW-1133">Transmembrane helix</keyword>
<evidence type="ECO:0000256" key="2">
    <source>
        <dbReference type="ARBA" id="ARBA00022475"/>
    </source>
</evidence>
<name>A0ABP9DPY3_9BACT</name>
<comment type="caution">
    <text evidence="8">The sequence shown here is derived from an EMBL/GenBank/DDBJ whole genome shotgun (WGS) entry which is preliminary data.</text>
</comment>
<feature type="region of interest" description="Disordered" evidence="6">
    <location>
        <begin position="71"/>
        <end position="101"/>
    </location>
</feature>
<keyword evidence="5 7" id="KW-0472">Membrane</keyword>
<evidence type="ECO:0000256" key="7">
    <source>
        <dbReference type="SAM" id="Phobius"/>
    </source>
</evidence>
<comment type="subcellular location">
    <subcellularLocation>
        <location evidence="1">Cell membrane</location>
        <topology evidence="1">Multi-pass membrane protein</topology>
    </subcellularLocation>
</comment>
<dbReference type="Pfam" id="PF03631">
    <property type="entry name" value="Virul_fac_BrkB"/>
    <property type="match status" value="1"/>
</dbReference>
<evidence type="ECO:0000313" key="8">
    <source>
        <dbReference type="EMBL" id="GAA4846806.1"/>
    </source>
</evidence>
<dbReference type="InterPro" id="IPR017039">
    <property type="entry name" value="Virul_fac_BrkB"/>
</dbReference>
<dbReference type="PANTHER" id="PTHR30213">
    <property type="entry name" value="INNER MEMBRANE PROTEIN YHJD"/>
    <property type="match status" value="1"/>
</dbReference>
<keyword evidence="3 7" id="KW-0812">Transmembrane</keyword>
<protein>
    <submittedName>
        <fullName evidence="8">Uncharacterized protein</fullName>
    </submittedName>
</protein>
<evidence type="ECO:0000256" key="5">
    <source>
        <dbReference type="ARBA" id="ARBA00023136"/>
    </source>
</evidence>
<feature type="transmembrane region" description="Helical" evidence="7">
    <location>
        <begin position="7"/>
        <end position="24"/>
    </location>
</feature>
<dbReference type="Proteomes" id="UP001500298">
    <property type="component" value="Unassembled WGS sequence"/>
</dbReference>
<dbReference type="EMBL" id="BAABJX010000055">
    <property type="protein sequence ID" value="GAA4846806.1"/>
    <property type="molecule type" value="Genomic_DNA"/>
</dbReference>
<dbReference type="PANTHER" id="PTHR30213:SF0">
    <property type="entry name" value="UPF0761 MEMBRANE PROTEIN YIHY"/>
    <property type="match status" value="1"/>
</dbReference>
<evidence type="ECO:0000256" key="4">
    <source>
        <dbReference type="ARBA" id="ARBA00022989"/>
    </source>
</evidence>
<keyword evidence="9" id="KW-1185">Reference proteome</keyword>
<feature type="transmembrane region" description="Helical" evidence="7">
    <location>
        <begin position="36"/>
        <end position="58"/>
    </location>
</feature>
<reference evidence="9" key="1">
    <citation type="journal article" date="2019" name="Int. J. Syst. Evol. Microbiol.">
        <title>The Global Catalogue of Microorganisms (GCM) 10K type strain sequencing project: providing services to taxonomists for standard genome sequencing and annotation.</title>
        <authorList>
            <consortium name="The Broad Institute Genomics Platform"/>
            <consortium name="The Broad Institute Genome Sequencing Center for Infectious Disease"/>
            <person name="Wu L."/>
            <person name="Ma J."/>
        </authorList>
    </citation>
    <scope>NUCLEOTIDE SEQUENCE [LARGE SCALE GENOMIC DNA]</scope>
    <source>
        <strain evidence="9">JCM 18326</strain>
    </source>
</reference>
<evidence type="ECO:0000256" key="1">
    <source>
        <dbReference type="ARBA" id="ARBA00004651"/>
    </source>
</evidence>
<evidence type="ECO:0000313" key="9">
    <source>
        <dbReference type="Proteomes" id="UP001500298"/>
    </source>
</evidence>
<feature type="compositionally biased region" description="Basic and acidic residues" evidence="6">
    <location>
        <begin position="75"/>
        <end position="86"/>
    </location>
</feature>
<organism evidence="8 9">
    <name type="scientific">Algivirga pacifica</name>
    <dbReference type="NCBI Taxonomy" id="1162670"/>
    <lineage>
        <taxon>Bacteria</taxon>
        <taxon>Pseudomonadati</taxon>
        <taxon>Bacteroidota</taxon>
        <taxon>Cytophagia</taxon>
        <taxon>Cytophagales</taxon>
        <taxon>Flammeovirgaceae</taxon>
        <taxon>Algivirga</taxon>
    </lineage>
</organism>
<evidence type="ECO:0000256" key="3">
    <source>
        <dbReference type="ARBA" id="ARBA00022692"/>
    </source>
</evidence>